<protein>
    <submittedName>
        <fullName evidence="1">Uncharacterized protein</fullName>
    </submittedName>
</protein>
<feature type="non-terminal residue" evidence="1">
    <location>
        <position position="1"/>
    </location>
</feature>
<dbReference type="EMBL" id="CALNXI010000056">
    <property type="protein sequence ID" value="CAH3017156.1"/>
    <property type="molecule type" value="Genomic_DNA"/>
</dbReference>
<dbReference type="Proteomes" id="UP001159427">
    <property type="component" value="Unassembled WGS sequence"/>
</dbReference>
<evidence type="ECO:0000313" key="2">
    <source>
        <dbReference type="Proteomes" id="UP001159427"/>
    </source>
</evidence>
<name>A0ABN8LNA3_9CNID</name>
<evidence type="ECO:0000313" key="1">
    <source>
        <dbReference type="EMBL" id="CAH3017156.1"/>
    </source>
</evidence>
<sequence>VLYYHLKNVRRIRKYLSAKATQTLANVLIIGRIHYFNSILYGLPNLWANAPSYICELININESGGYNLRSNKGLLL</sequence>
<proteinExistence type="predicted"/>
<accession>A0ABN8LNA3</accession>
<comment type="caution">
    <text evidence="1">The sequence shown here is derived from an EMBL/GenBank/DDBJ whole genome shotgun (WGS) entry which is preliminary data.</text>
</comment>
<reference evidence="1 2" key="1">
    <citation type="submission" date="2022-05" db="EMBL/GenBank/DDBJ databases">
        <authorList>
            <consortium name="Genoscope - CEA"/>
            <person name="William W."/>
        </authorList>
    </citation>
    <scope>NUCLEOTIDE SEQUENCE [LARGE SCALE GENOMIC DNA]</scope>
</reference>
<keyword evidence="2" id="KW-1185">Reference proteome</keyword>
<gene>
    <name evidence="1" type="ORF">PEVE_00035793</name>
</gene>
<feature type="non-terminal residue" evidence="1">
    <location>
        <position position="76"/>
    </location>
</feature>
<organism evidence="1 2">
    <name type="scientific">Porites evermanni</name>
    <dbReference type="NCBI Taxonomy" id="104178"/>
    <lineage>
        <taxon>Eukaryota</taxon>
        <taxon>Metazoa</taxon>
        <taxon>Cnidaria</taxon>
        <taxon>Anthozoa</taxon>
        <taxon>Hexacorallia</taxon>
        <taxon>Scleractinia</taxon>
        <taxon>Fungiina</taxon>
        <taxon>Poritidae</taxon>
        <taxon>Porites</taxon>
    </lineage>
</organism>